<feature type="compositionally biased region" description="Low complexity" evidence="1">
    <location>
        <begin position="57"/>
        <end position="71"/>
    </location>
</feature>
<evidence type="ECO:0000313" key="2">
    <source>
        <dbReference type="EMBL" id="KAK6361693.1"/>
    </source>
</evidence>
<evidence type="ECO:0000313" key="3">
    <source>
        <dbReference type="Proteomes" id="UP001373714"/>
    </source>
</evidence>
<dbReference type="Proteomes" id="UP001373714">
    <property type="component" value="Unassembled WGS sequence"/>
</dbReference>
<evidence type="ECO:0000256" key="1">
    <source>
        <dbReference type="SAM" id="MobiDB-lite"/>
    </source>
</evidence>
<organism evidence="2 3">
    <name type="scientific">Orbilia blumenaviensis</name>
    <dbReference type="NCBI Taxonomy" id="1796055"/>
    <lineage>
        <taxon>Eukaryota</taxon>
        <taxon>Fungi</taxon>
        <taxon>Dikarya</taxon>
        <taxon>Ascomycota</taxon>
        <taxon>Pezizomycotina</taxon>
        <taxon>Orbiliomycetes</taxon>
        <taxon>Orbiliales</taxon>
        <taxon>Orbiliaceae</taxon>
        <taxon>Orbilia</taxon>
    </lineage>
</organism>
<dbReference type="AlphaFoldDB" id="A0AAV9VKH3"/>
<feature type="compositionally biased region" description="Polar residues" evidence="1">
    <location>
        <begin position="127"/>
        <end position="139"/>
    </location>
</feature>
<proteinExistence type="predicted"/>
<protein>
    <submittedName>
        <fullName evidence="2">Uncharacterized protein</fullName>
    </submittedName>
</protein>
<feature type="compositionally biased region" description="Polar residues" evidence="1">
    <location>
        <begin position="148"/>
        <end position="159"/>
    </location>
</feature>
<dbReference type="EMBL" id="JAVHNS010000002">
    <property type="protein sequence ID" value="KAK6361693.1"/>
    <property type="molecule type" value="Genomic_DNA"/>
</dbReference>
<reference evidence="2 3" key="1">
    <citation type="submission" date="2019-10" db="EMBL/GenBank/DDBJ databases">
        <authorList>
            <person name="Palmer J.M."/>
        </authorList>
    </citation>
    <scope>NUCLEOTIDE SEQUENCE [LARGE SCALE GENOMIC DNA]</scope>
    <source>
        <strain evidence="2 3">TWF730</strain>
    </source>
</reference>
<sequence length="200" mass="21876">MRWDSTADAKLFMAVLKVHSLKLNTEAIAKLMGDGCTAKAVSHRITKLRGLGGDLGSKPSKSTPNTPTKSTPTKRKRSDKDDLLAVKMEHVERTLDSDASSETYNIDAVTTGSPKKRRRQQKFPVAQKSTAVSNVSFASTHIDADHSPPTTASFYDSSEQQSPFAGDYLHASFDPVTALGEHLGTGHMDPLQFMSNEYYE</sequence>
<keyword evidence="3" id="KW-1185">Reference proteome</keyword>
<comment type="caution">
    <text evidence="2">The sequence shown here is derived from an EMBL/GenBank/DDBJ whole genome shotgun (WGS) entry which is preliminary data.</text>
</comment>
<name>A0AAV9VKH3_9PEZI</name>
<gene>
    <name evidence="2" type="ORF">TWF730_005407</name>
</gene>
<accession>A0AAV9VKH3</accession>
<feature type="region of interest" description="Disordered" evidence="1">
    <location>
        <begin position="106"/>
        <end position="159"/>
    </location>
</feature>
<feature type="region of interest" description="Disordered" evidence="1">
    <location>
        <begin position="49"/>
        <end position="82"/>
    </location>
</feature>